<dbReference type="InterPro" id="IPR018525">
    <property type="entry name" value="MCM_CS"/>
</dbReference>
<dbReference type="InterPro" id="IPR031327">
    <property type="entry name" value="MCM"/>
</dbReference>
<keyword evidence="11" id="KW-1185">Reference proteome</keyword>
<dbReference type="FunFam" id="3.40.50.300:FF:000217">
    <property type="entry name" value="DNA helicase"/>
    <property type="match status" value="1"/>
</dbReference>
<evidence type="ECO:0000256" key="5">
    <source>
        <dbReference type="ARBA" id="ARBA00022840"/>
    </source>
</evidence>
<dbReference type="SUPFAM" id="SSF52540">
    <property type="entry name" value="P-loop containing nucleoside triphosphate hydrolases"/>
    <property type="match status" value="1"/>
</dbReference>
<dbReference type="InterPro" id="IPR012340">
    <property type="entry name" value="NA-bd_OB-fold"/>
</dbReference>
<sequence length="420" mass="46975">MRSLNPEGISVFSDKQLLKLQESPDDMPAGQTPHNVILYAHNDLVDTVHPGDRVTVTGIYRATPMRVNPAQRNVKAVYRTHIDVIHFRKLDAKRLRSNEDETVSTLSDERIAELKALSKRRDIYELLAAALAPSIYEHEDIKKGILLQLFGGTRKDLAHAGHGNFRADLNVLLCGDPGTSKSQLLQYVNNIVPRGQYTSGKGSSAVGLTAYVTKDPDTRQLVLQTGALVLSDNGVCCIDEFDKMNESTRSVLHEVMEQQTLSIAKAGIICQLNARASVLAAANPVDSQWNKNKTIIDNVQLPHTLLSRFDLIFLMLDPQDEMYDRRLANHLVSLYYRTTADAQVEELSCTLFYTLVGCSSLRDYLAYAKRQFQPKLTDKAGQALVEEYVKMRKMGSGRGQVSAYPRQLESLIRLANLMLR</sequence>
<dbReference type="InterPro" id="IPR001208">
    <property type="entry name" value="MCM_dom"/>
</dbReference>
<evidence type="ECO:0000256" key="4">
    <source>
        <dbReference type="ARBA" id="ARBA00022806"/>
    </source>
</evidence>
<keyword evidence="8" id="KW-0539">Nucleus</keyword>
<dbReference type="GO" id="GO:1902975">
    <property type="term" value="P:mitotic DNA replication initiation"/>
    <property type="evidence" value="ECO:0007669"/>
    <property type="project" value="TreeGrafter"/>
</dbReference>
<dbReference type="InterPro" id="IPR008047">
    <property type="entry name" value="MCM_4"/>
</dbReference>
<dbReference type="GO" id="GO:0017116">
    <property type="term" value="F:single-stranded DNA helicase activity"/>
    <property type="evidence" value="ECO:0007669"/>
    <property type="project" value="TreeGrafter"/>
</dbReference>
<dbReference type="Gene3D" id="3.40.50.300">
    <property type="entry name" value="P-loop containing nucleotide triphosphate hydrolases"/>
    <property type="match status" value="1"/>
</dbReference>
<dbReference type="PANTHER" id="PTHR11630">
    <property type="entry name" value="DNA REPLICATION LICENSING FACTOR MCM FAMILY MEMBER"/>
    <property type="match status" value="1"/>
</dbReference>
<dbReference type="InterPro" id="IPR041562">
    <property type="entry name" value="MCM_lid"/>
</dbReference>
<evidence type="ECO:0000256" key="8">
    <source>
        <dbReference type="RuleBase" id="RU368062"/>
    </source>
</evidence>
<dbReference type="GO" id="GO:0005524">
    <property type="term" value="F:ATP binding"/>
    <property type="evidence" value="ECO:0007669"/>
    <property type="project" value="UniProtKB-UniRule"/>
</dbReference>
<dbReference type="Gene3D" id="2.40.50.140">
    <property type="entry name" value="Nucleic acid-binding proteins"/>
    <property type="match status" value="1"/>
</dbReference>
<reference evidence="10" key="1">
    <citation type="submission" date="2020-06" db="EMBL/GenBank/DDBJ databases">
        <title>Draft genome of Bugula neritina, a colonial animal packing powerful symbionts and potential medicines.</title>
        <authorList>
            <person name="Rayko M."/>
        </authorList>
    </citation>
    <scope>NUCLEOTIDE SEQUENCE [LARGE SCALE GENOMIC DNA]</scope>
    <source>
        <strain evidence="10">Kwan_BN1</strain>
    </source>
</reference>
<dbReference type="GO" id="GO:0000727">
    <property type="term" value="P:double-strand break repair via break-induced replication"/>
    <property type="evidence" value="ECO:0007669"/>
    <property type="project" value="TreeGrafter"/>
</dbReference>
<evidence type="ECO:0000256" key="1">
    <source>
        <dbReference type="ARBA" id="ARBA00008010"/>
    </source>
</evidence>
<dbReference type="GO" id="GO:0005634">
    <property type="term" value="C:nucleus"/>
    <property type="evidence" value="ECO:0007669"/>
    <property type="project" value="TreeGrafter"/>
</dbReference>
<dbReference type="PROSITE" id="PS50051">
    <property type="entry name" value="MCM_2"/>
    <property type="match status" value="1"/>
</dbReference>
<evidence type="ECO:0000313" key="11">
    <source>
        <dbReference type="Proteomes" id="UP000593567"/>
    </source>
</evidence>
<comment type="subunit">
    <text evidence="8">Component of the MCM2-7 complex.</text>
</comment>
<dbReference type="GO" id="GO:0006271">
    <property type="term" value="P:DNA strand elongation involved in DNA replication"/>
    <property type="evidence" value="ECO:0007669"/>
    <property type="project" value="TreeGrafter"/>
</dbReference>
<keyword evidence="3 7" id="KW-0547">Nucleotide-binding</keyword>
<dbReference type="Pfam" id="PF17855">
    <property type="entry name" value="MCM_lid"/>
    <property type="match status" value="1"/>
</dbReference>
<evidence type="ECO:0000256" key="3">
    <source>
        <dbReference type="ARBA" id="ARBA00022741"/>
    </source>
</evidence>
<organism evidence="10 11">
    <name type="scientific">Bugula neritina</name>
    <name type="common">Brown bryozoan</name>
    <name type="synonym">Sertularia neritina</name>
    <dbReference type="NCBI Taxonomy" id="10212"/>
    <lineage>
        <taxon>Eukaryota</taxon>
        <taxon>Metazoa</taxon>
        <taxon>Spiralia</taxon>
        <taxon>Lophotrochozoa</taxon>
        <taxon>Bryozoa</taxon>
        <taxon>Gymnolaemata</taxon>
        <taxon>Cheilostomatida</taxon>
        <taxon>Flustrina</taxon>
        <taxon>Buguloidea</taxon>
        <taxon>Bugulidae</taxon>
        <taxon>Bugula</taxon>
    </lineage>
</organism>
<dbReference type="PROSITE" id="PS00847">
    <property type="entry name" value="MCM_1"/>
    <property type="match status" value="1"/>
</dbReference>
<name>A0A7J7JNK3_BUGNE</name>
<dbReference type="Proteomes" id="UP000593567">
    <property type="component" value="Unassembled WGS sequence"/>
</dbReference>
<accession>A0A7J7JNK3</accession>
<keyword evidence="8" id="KW-0378">Hydrolase</keyword>
<dbReference type="EMBL" id="VXIV02002005">
    <property type="protein sequence ID" value="KAF6027942.1"/>
    <property type="molecule type" value="Genomic_DNA"/>
</dbReference>
<protein>
    <recommendedName>
        <fullName evidence="8">DNA replication licensing factor MCM4</fullName>
        <ecNumber evidence="8">3.6.4.12</ecNumber>
    </recommendedName>
</protein>
<dbReference type="GO" id="GO:0016787">
    <property type="term" value="F:hydrolase activity"/>
    <property type="evidence" value="ECO:0007669"/>
    <property type="project" value="UniProtKB-KW"/>
</dbReference>
<dbReference type="PANTHER" id="PTHR11630:SF66">
    <property type="entry name" value="DNA REPLICATION LICENSING FACTOR MCM4"/>
    <property type="match status" value="1"/>
</dbReference>
<dbReference type="SUPFAM" id="SSF50249">
    <property type="entry name" value="Nucleic acid-binding proteins"/>
    <property type="match status" value="1"/>
</dbReference>
<keyword evidence="5 7" id="KW-0067">ATP-binding</keyword>
<keyword evidence="2 8" id="KW-0235">DNA replication</keyword>
<evidence type="ECO:0000313" key="10">
    <source>
        <dbReference type="EMBL" id="KAF6027942.1"/>
    </source>
</evidence>
<dbReference type="Pfam" id="PF17207">
    <property type="entry name" value="MCM_OB"/>
    <property type="match status" value="1"/>
</dbReference>
<dbReference type="EC" id="3.6.4.12" evidence="8"/>
<dbReference type="GO" id="GO:0042555">
    <property type="term" value="C:MCM complex"/>
    <property type="evidence" value="ECO:0007669"/>
    <property type="project" value="UniProtKB-UniRule"/>
</dbReference>
<proteinExistence type="inferred from homology"/>
<dbReference type="Pfam" id="PF00493">
    <property type="entry name" value="MCM"/>
    <property type="match status" value="1"/>
</dbReference>
<dbReference type="SMART" id="SM00350">
    <property type="entry name" value="MCM"/>
    <property type="match status" value="1"/>
</dbReference>
<keyword evidence="4 8" id="KW-0347">Helicase</keyword>
<comment type="function">
    <text evidence="8">Acts as component of the MCM2-7 complex (MCM complex) which is the replicative helicase essential for 'once per cell cycle' DNA replication initiation and elongation in eukaryotic cells. The active ATPase sites in the MCM2-7 ring are formed through the interaction surfaces of two neighboring subunits such that a critical structure of a conserved arginine finger motif is provided in trans relative to the ATP-binding site of the Walker A box of the adjacent subunit. The six ATPase active sites, however, are likely to contribute differentially to the complex helicase activity.</text>
</comment>
<evidence type="ECO:0000256" key="7">
    <source>
        <dbReference type="RuleBase" id="RU004070"/>
    </source>
</evidence>
<dbReference type="OrthoDB" id="10251574at2759"/>
<evidence type="ECO:0000256" key="2">
    <source>
        <dbReference type="ARBA" id="ARBA00022705"/>
    </source>
</evidence>
<comment type="caution">
    <text evidence="10">The sequence shown here is derived from an EMBL/GenBank/DDBJ whole genome shotgun (WGS) entry which is preliminary data.</text>
</comment>
<comment type="similarity">
    <text evidence="1 7">Belongs to the MCM family.</text>
</comment>
<dbReference type="GO" id="GO:0003697">
    <property type="term" value="F:single-stranded DNA binding"/>
    <property type="evidence" value="ECO:0007669"/>
    <property type="project" value="TreeGrafter"/>
</dbReference>
<dbReference type="InterPro" id="IPR027417">
    <property type="entry name" value="P-loop_NTPase"/>
</dbReference>
<evidence type="ECO:0000256" key="6">
    <source>
        <dbReference type="ARBA" id="ARBA00023125"/>
    </source>
</evidence>
<evidence type="ECO:0000259" key="9">
    <source>
        <dbReference type="PROSITE" id="PS50051"/>
    </source>
</evidence>
<dbReference type="InterPro" id="IPR033762">
    <property type="entry name" value="MCM_OB"/>
</dbReference>
<gene>
    <name evidence="10" type="ORF">EB796_013760</name>
</gene>
<comment type="catalytic activity">
    <reaction evidence="8">
        <text>ATP + H2O = ADP + phosphate + H(+)</text>
        <dbReference type="Rhea" id="RHEA:13065"/>
        <dbReference type="ChEBI" id="CHEBI:15377"/>
        <dbReference type="ChEBI" id="CHEBI:15378"/>
        <dbReference type="ChEBI" id="CHEBI:30616"/>
        <dbReference type="ChEBI" id="CHEBI:43474"/>
        <dbReference type="ChEBI" id="CHEBI:456216"/>
        <dbReference type="EC" id="3.6.4.12"/>
    </reaction>
</comment>
<dbReference type="PRINTS" id="PR01660">
    <property type="entry name" value="MCMPROTEIN4"/>
</dbReference>
<keyword evidence="6 7" id="KW-0238">DNA-binding</keyword>
<dbReference type="AlphaFoldDB" id="A0A7J7JNK3"/>
<feature type="domain" description="MCM C-terminal AAA(+) ATPase" evidence="9">
    <location>
        <begin position="123"/>
        <end position="331"/>
    </location>
</feature>
<dbReference type="PRINTS" id="PR01657">
    <property type="entry name" value="MCMFAMILY"/>
</dbReference>